<evidence type="ECO:0000256" key="2">
    <source>
        <dbReference type="ARBA" id="ARBA00004162"/>
    </source>
</evidence>
<evidence type="ECO:0000256" key="4">
    <source>
        <dbReference type="ARBA" id="ARBA00022475"/>
    </source>
</evidence>
<accession>F7R0P4</accession>
<dbReference type="AlphaFoldDB" id="F7R0P4"/>
<evidence type="ECO:0000256" key="3">
    <source>
        <dbReference type="ARBA" id="ARBA00008281"/>
    </source>
</evidence>
<sequence length="182" mass="19516">MKMDNKKEAPKAKAKKSAAIEETEVKKGPKWGILIPLIVILTICGSVGGTVLATHFLAPKTEQASSSVKRNAGTGKISDDEKLVSVPKFVVNLATDDPANTQYARLKISILVENDDKAAEAKKNMAVIRDAVINVMKKKKASDILSNSGSVTALKNELKDGINEELGETLAVQVYVTDLVVQ</sequence>
<feature type="compositionally biased region" description="Basic and acidic residues" evidence="11">
    <location>
        <begin position="1"/>
        <end position="11"/>
    </location>
</feature>
<evidence type="ECO:0000256" key="11">
    <source>
        <dbReference type="SAM" id="MobiDB-lite"/>
    </source>
</evidence>
<keyword evidence="12" id="KW-0966">Cell projection</keyword>
<organism evidence="12 13">
    <name type="scientific">Ligilactobacillus ruminis SPM0211</name>
    <dbReference type="NCBI Taxonomy" id="1040964"/>
    <lineage>
        <taxon>Bacteria</taxon>
        <taxon>Bacillati</taxon>
        <taxon>Bacillota</taxon>
        <taxon>Bacilli</taxon>
        <taxon>Lactobacillales</taxon>
        <taxon>Lactobacillaceae</taxon>
        <taxon>Ligilactobacillus</taxon>
    </lineage>
</organism>
<dbReference type="InterPro" id="IPR005503">
    <property type="entry name" value="FliL"/>
</dbReference>
<keyword evidence="5 10" id="KW-0145">Chemotaxis</keyword>
<keyword evidence="9 10" id="KW-0472">Membrane</keyword>
<dbReference type="GO" id="GO:0071978">
    <property type="term" value="P:bacterial-type flagellum-dependent swarming motility"/>
    <property type="evidence" value="ECO:0007669"/>
    <property type="project" value="TreeGrafter"/>
</dbReference>
<comment type="function">
    <text evidence="1 10">Controls the rotational direction of flagella during chemotaxis.</text>
</comment>
<keyword evidence="12" id="KW-0282">Flagellum</keyword>
<evidence type="ECO:0000313" key="13">
    <source>
        <dbReference type="Proteomes" id="UP000002971"/>
    </source>
</evidence>
<keyword evidence="12" id="KW-0969">Cilium</keyword>
<protein>
    <recommendedName>
        <fullName evidence="10">Flagellar protein FliL</fullName>
    </recommendedName>
</protein>
<comment type="similarity">
    <text evidence="3 10">Belongs to the FliL family.</text>
</comment>
<dbReference type="EMBL" id="AFOJ01000005">
    <property type="protein sequence ID" value="EGM51620.1"/>
    <property type="molecule type" value="Genomic_DNA"/>
</dbReference>
<dbReference type="PANTHER" id="PTHR35091:SF2">
    <property type="entry name" value="FLAGELLAR PROTEIN FLIL"/>
    <property type="match status" value="1"/>
</dbReference>
<proteinExistence type="inferred from homology"/>
<dbReference type="PANTHER" id="PTHR35091">
    <property type="entry name" value="FLAGELLAR PROTEIN FLIL"/>
    <property type="match status" value="1"/>
</dbReference>
<comment type="subcellular location">
    <subcellularLocation>
        <location evidence="2">Cell membrane</location>
        <topology evidence="2">Single-pass membrane protein</topology>
    </subcellularLocation>
</comment>
<feature type="region of interest" description="Disordered" evidence="11">
    <location>
        <begin position="1"/>
        <end position="21"/>
    </location>
</feature>
<evidence type="ECO:0000313" key="12">
    <source>
        <dbReference type="EMBL" id="EGM51620.1"/>
    </source>
</evidence>
<dbReference type="Pfam" id="PF03748">
    <property type="entry name" value="FliL"/>
    <property type="match status" value="1"/>
</dbReference>
<reference evidence="12 13" key="1">
    <citation type="journal article" date="2011" name="J. Bacteriol.">
        <title>Genome Sequence of Lactobacillus ruminis SPM0211, Isolated from a Fecal Sample from a Healthy Korean.</title>
        <authorList>
            <person name="Lee S."/>
            <person name="Cho Y.J."/>
            <person name="Lee A.H."/>
            <person name="Chun J."/>
            <person name="Ha N.J."/>
            <person name="Ko G."/>
        </authorList>
    </citation>
    <scope>NUCLEOTIDE SEQUENCE [LARGE SCALE GENOMIC DNA]</scope>
    <source>
        <strain evidence="12 13">SPM0211</strain>
    </source>
</reference>
<dbReference type="GO" id="GO:0009425">
    <property type="term" value="C:bacterial-type flagellum basal body"/>
    <property type="evidence" value="ECO:0007669"/>
    <property type="project" value="InterPro"/>
</dbReference>
<dbReference type="GO" id="GO:0005886">
    <property type="term" value="C:plasma membrane"/>
    <property type="evidence" value="ECO:0007669"/>
    <property type="project" value="UniProtKB-SubCell"/>
</dbReference>
<dbReference type="Proteomes" id="UP000002971">
    <property type="component" value="Unassembled WGS sequence"/>
</dbReference>
<evidence type="ECO:0000256" key="5">
    <source>
        <dbReference type="ARBA" id="ARBA00022500"/>
    </source>
</evidence>
<evidence type="ECO:0000256" key="9">
    <source>
        <dbReference type="ARBA" id="ARBA00023136"/>
    </source>
</evidence>
<evidence type="ECO:0000256" key="7">
    <source>
        <dbReference type="ARBA" id="ARBA00022779"/>
    </source>
</evidence>
<evidence type="ECO:0000256" key="10">
    <source>
        <dbReference type="RuleBase" id="RU364125"/>
    </source>
</evidence>
<keyword evidence="6 10" id="KW-0812">Transmembrane</keyword>
<keyword evidence="8 10" id="KW-1133">Transmembrane helix</keyword>
<keyword evidence="4 10" id="KW-1003">Cell membrane</keyword>
<evidence type="ECO:0000256" key="8">
    <source>
        <dbReference type="ARBA" id="ARBA00022989"/>
    </source>
</evidence>
<dbReference type="GO" id="GO:0006935">
    <property type="term" value="P:chemotaxis"/>
    <property type="evidence" value="ECO:0007669"/>
    <property type="project" value="UniProtKB-KW"/>
</dbReference>
<gene>
    <name evidence="12" type="ORF">LRU_01134</name>
</gene>
<name>F7R0P4_9LACO</name>
<comment type="caution">
    <text evidence="12">The sequence shown here is derived from an EMBL/GenBank/DDBJ whole genome shotgun (WGS) entry which is preliminary data.</text>
</comment>
<evidence type="ECO:0000256" key="6">
    <source>
        <dbReference type="ARBA" id="ARBA00022692"/>
    </source>
</evidence>
<keyword evidence="7 10" id="KW-0283">Flagellar rotation</keyword>
<feature type="transmembrane region" description="Helical" evidence="10">
    <location>
        <begin position="33"/>
        <end position="58"/>
    </location>
</feature>
<evidence type="ECO:0000256" key="1">
    <source>
        <dbReference type="ARBA" id="ARBA00002254"/>
    </source>
</evidence>